<organism evidence="1 2">
    <name type="scientific">Halalkalibacter alkaliphilus</name>
    <dbReference type="NCBI Taxonomy" id="2917993"/>
    <lineage>
        <taxon>Bacteria</taxon>
        <taxon>Bacillati</taxon>
        <taxon>Bacillota</taxon>
        <taxon>Bacilli</taxon>
        <taxon>Bacillales</taxon>
        <taxon>Bacillaceae</taxon>
        <taxon>Halalkalibacter</taxon>
    </lineage>
</organism>
<evidence type="ECO:0000313" key="1">
    <source>
        <dbReference type="EMBL" id="MCL7749005.1"/>
    </source>
</evidence>
<dbReference type="SUPFAM" id="SSF52833">
    <property type="entry name" value="Thioredoxin-like"/>
    <property type="match status" value="1"/>
</dbReference>
<dbReference type="Gene3D" id="3.40.30.10">
    <property type="entry name" value="Glutaredoxin"/>
    <property type="match status" value="1"/>
</dbReference>
<comment type="caution">
    <text evidence="1">The sequence shown here is derived from an EMBL/GenBank/DDBJ whole genome shotgun (WGS) entry which is preliminary data.</text>
</comment>
<dbReference type="InterPro" id="IPR008554">
    <property type="entry name" value="Glutaredoxin-like"/>
</dbReference>
<reference evidence="1" key="1">
    <citation type="submission" date="2022-02" db="EMBL/GenBank/DDBJ databases">
        <title>Halalkalibacter sp. nov. isolated from Lonar Lake, India.</title>
        <authorList>
            <person name="Joshi A."/>
            <person name="Thite S."/>
            <person name="Lodha T."/>
        </authorList>
    </citation>
    <scope>NUCLEOTIDE SEQUENCE</scope>
    <source>
        <strain evidence="1">MEB205</strain>
    </source>
</reference>
<dbReference type="Pfam" id="PF05768">
    <property type="entry name" value="Glrx-like"/>
    <property type="match status" value="1"/>
</dbReference>
<protein>
    <submittedName>
        <fullName evidence="1">Glutaredoxin family protein</fullName>
    </submittedName>
</protein>
<keyword evidence="2" id="KW-1185">Reference proteome</keyword>
<accession>A0A9X2I9Y0</accession>
<dbReference type="RefSeq" id="WP_250097889.1">
    <property type="nucleotide sequence ID" value="NZ_JAKRYL010000022.1"/>
</dbReference>
<dbReference type="InterPro" id="IPR036249">
    <property type="entry name" value="Thioredoxin-like_sf"/>
</dbReference>
<dbReference type="AlphaFoldDB" id="A0A9X2I9Y0"/>
<name>A0A9X2I9Y0_9BACI</name>
<dbReference type="EMBL" id="JAKRYL010000022">
    <property type="protein sequence ID" value="MCL7749005.1"/>
    <property type="molecule type" value="Genomic_DNA"/>
</dbReference>
<evidence type="ECO:0000313" key="2">
    <source>
        <dbReference type="Proteomes" id="UP001139150"/>
    </source>
</evidence>
<proteinExistence type="predicted"/>
<gene>
    <name evidence="1" type="ORF">MF646_17945</name>
</gene>
<sequence>MIEVTVMSKIDCPLCDKAIDLIKPLSEEVPFTMTITDIYKNDALLEKYQIMIPVILINGEEVDFGQISKDKVRKRLLEINRQI</sequence>
<dbReference type="Proteomes" id="UP001139150">
    <property type="component" value="Unassembled WGS sequence"/>
</dbReference>